<comment type="caution">
    <text evidence="3">The sequence shown here is derived from an EMBL/GenBank/DDBJ whole genome shotgun (WGS) entry which is preliminary data.</text>
</comment>
<keyword evidence="4" id="KW-1185">Reference proteome</keyword>
<dbReference type="Proteomes" id="UP000318405">
    <property type="component" value="Unassembled WGS sequence"/>
</dbReference>
<evidence type="ECO:0000256" key="1">
    <source>
        <dbReference type="ARBA" id="ARBA00023267"/>
    </source>
</evidence>
<accession>A0A556B0D0</accession>
<keyword evidence="1" id="KW-0092">Biotin</keyword>
<protein>
    <submittedName>
        <fullName evidence="3">Biotin/lipoyl-binding protein</fullName>
    </submittedName>
</protein>
<dbReference type="InterPro" id="IPR011053">
    <property type="entry name" value="Single_hybrid_motif"/>
</dbReference>
<dbReference type="EMBL" id="VLTJ01000004">
    <property type="protein sequence ID" value="TSH98651.1"/>
    <property type="molecule type" value="Genomic_DNA"/>
</dbReference>
<sequence>MPKIDIVSEVTGRVWKIEANVGDAVDAEQTVVIVESMKMEIPVAAPAAGRVAALRVAEGDAVEEGQAIGQIDT</sequence>
<gene>
    <name evidence="3" type="ORF">FOZ76_02565</name>
</gene>
<feature type="domain" description="Lipoyl-binding" evidence="2">
    <location>
        <begin position="1"/>
        <end position="72"/>
    </location>
</feature>
<evidence type="ECO:0000313" key="3">
    <source>
        <dbReference type="EMBL" id="TSH98651.1"/>
    </source>
</evidence>
<reference evidence="3 4" key="1">
    <citation type="submission" date="2019-07" db="EMBL/GenBank/DDBJ databases">
        <title>Qingshengfaniella alkalisoli gen. nov., sp. nov., isolated from saline soil.</title>
        <authorList>
            <person name="Xu L."/>
            <person name="Huang X.-X."/>
            <person name="Sun J.-Q."/>
        </authorList>
    </citation>
    <scope>NUCLEOTIDE SEQUENCE [LARGE SCALE GENOMIC DNA]</scope>
    <source>
        <strain evidence="3 4">DSM 27279</strain>
    </source>
</reference>
<dbReference type="Gene3D" id="2.40.50.100">
    <property type="match status" value="1"/>
</dbReference>
<dbReference type="OrthoDB" id="9760256at2"/>
<dbReference type="InterPro" id="IPR050709">
    <property type="entry name" value="Biotin_Carboxyl_Carrier/Decarb"/>
</dbReference>
<proteinExistence type="predicted"/>
<dbReference type="AlphaFoldDB" id="A0A556B0D0"/>
<dbReference type="InterPro" id="IPR000089">
    <property type="entry name" value="Biotin_lipoyl"/>
</dbReference>
<evidence type="ECO:0000259" key="2">
    <source>
        <dbReference type="PROSITE" id="PS50968"/>
    </source>
</evidence>
<dbReference type="PROSITE" id="PS50968">
    <property type="entry name" value="BIOTINYL_LIPOYL"/>
    <property type="match status" value="1"/>
</dbReference>
<evidence type="ECO:0000313" key="4">
    <source>
        <dbReference type="Proteomes" id="UP000318405"/>
    </source>
</evidence>
<dbReference type="SUPFAM" id="SSF51230">
    <property type="entry name" value="Single hybrid motif"/>
    <property type="match status" value="1"/>
</dbReference>
<dbReference type="RefSeq" id="WP_143946558.1">
    <property type="nucleotide sequence ID" value="NZ_BAABMB010000001.1"/>
</dbReference>
<dbReference type="Pfam" id="PF00364">
    <property type="entry name" value="Biotin_lipoyl"/>
    <property type="match status" value="1"/>
</dbReference>
<organism evidence="3 4">
    <name type="scientific">Verticiella sediminum</name>
    <dbReference type="NCBI Taxonomy" id="1247510"/>
    <lineage>
        <taxon>Bacteria</taxon>
        <taxon>Pseudomonadati</taxon>
        <taxon>Pseudomonadota</taxon>
        <taxon>Betaproteobacteria</taxon>
        <taxon>Burkholderiales</taxon>
        <taxon>Alcaligenaceae</taxon>
        <taxon>Verticiella</taxon>
    </lineage>
</organism>
<dbReference type="PANTHER" id="PTHR45266:SF3">
    <property type="entry name" value="OXALOACETATE DECARBOXYLASE ALPHA CHAIN"/>
    <property type="match status" value="1"/>
</dbReference>
<name>A0A556B0D0_9BURK</name>
<dbReference type="CDD" id="cd06850">
    <property type="entry name" value="biotinyl_domain"/>
    <property type="match status" value="1"/>
</dbReference>
<dbReference type="PANTHER" id="PTHR45266">
    <property type="entry name" value="OXALOACETATE DECARBOXYLASE ALPHA CHAIN"/>
    <property type="match status" value="1"/>
</dbReference>